<dbReference type="EC" id="3.1.3.73" evidence="1"/>
<dbReference type="EMBL" id="JACHCE010000006">
    <property type="protein sequence ID" value="MBB5637891.1"/>
    <property type="molecule type" value="Genomic_DNA"/>
</dbReference>
<dbReference type="SMART" id="SM00855">
    <property type="entry name" value="PGAM"/>
    <property type="match status" value="1"/>
</dbReference>
<organism evidence="1 2">
    <name type="scientific">Pedobacter cryoconitis</name>
    <dbReference type="NCBI Taxonomy" id="188932"/>
    <lineage>
        <taxon>Bacteria</taxon>
        <taxon>Pseudomonadati</taxon>
        <taxon>Bacteroidota</taxon>
        <taxon>Sphingobacteriia</taxon>
        <taxon>Sphingobacteriales</taxon>
        <taxon>Sphingobacteriaceae</taxon>
        <taxon>Pedobacter</taxon>
    </lineage>
</organism>
<dbReference type="Pfam" id="PF00300">
    <property type="entry name" value="His_Phos_1"/>
    <property type="match status" value="1"/>
</dbReference>
<reference evidence="1 2" key="1">
    <citation type="submission" date="2020-08" db="EMBL/GenBank/DDBJ databases">
        <title>Genomic Encyclopedia of Type Strains, Phase IV (KMG-V): Genome sequencing to study the core and pangenomes of soil and plant-associated prokaryotes.</title>
        <authorList>
            <person name="Whitman W."/>
        </authorList>
    </citation>
    <scope>NUCLEOTIDE SEQUENCE [LARGE SCALE GENOMIC DNA]</scope>
    <source>
        <strain evidence="1 2">S3M1</strain>
    </source>
</reference>
<comment type="caution">
    <text evidence="1">The sequence shown here is derived from an EMBL/GenBank/DDBJ whole genome shotgun (WGS) entry which is preliminary data.</text>
</comment>
<dbReference type="InterPro" id="IPR029033">
    <property type="entry name" value="His_PPase_superfam"/>
</dbReference>
<dbReference type="Proteomes" id="UP000537204">
    <property type="component" value="Unassembled WGS sequence"/>
</dbReference>
<dbReference type="SUPFAM" id="SSF53254">
    <property type="entry name" value="Phosphoglycerate mutase-like"/>
    <property type="match status" value="1"/>
</dbReference>
<dbReference type="GO" id="GO:0005737">
    <property type="term" value="C:cytoplasm"/>
    <property type="evidence" value="ECO:0007669"/>
    <property type="project" value="TreeGrafter"/>
</dbReference>
<dbReference type="InterPro" id="IPR050275">
    <property type="entry name" value="PGM_Phosphatase"/>
</dbReference>
<dbReference type="PANTHER" id="PTHR48100:SF59">
    <property type="entry name" value="ADENOSYLCOBALAMIN_ALPHA-RIBAZOLE PHOSPHATASE"/>
    <property type="match status" value="1"/>
</dbReference>
<sequence length="183" mass="20894">MEIYLIRHTTPLIKKGLIYGRLDVPLADSFTKEKDHIMEQIPSDLVIVYSSPSFRCKVLAAEISPVYQESEALYELNFGDWEGDTWDTVDRDECELWMKDFVNGAPPNGETMLEMQKRVLLFLEELLKQPYKNVGIVTHGGVIRIILAHYNQITLKDSFALKIGMAEVFKLSIPSPQADHQHG</sequence>
<evidence type="ECO:0000313" key="2">
    <source>
        <dbReference type="Proteomes" id="UP000537204"/>
    </source>
</evidence>
<proteinExistence type="predicted"/>
<dbReference type="AlphaFoldDB" id="A0A7W8ZPM5"/>
<name>A0A7W8ZPM5_9SPHI</name>
<dbReference type="PANTHER" id="PTHR48100">
    <property type="entry name" value="BROAD-SPECIFICITY PHOSPHATASE YOR283W-RELATED"/>
    <property type="match status" value="1"/>
</dbReference>
<keyword evidence="1" id="KW-0378">Hydrolase</keyword>
<evidence type="ECO:0000313" key="1">
    <source>
        <dbReference type="EMBL" id="MBB5637891.1"/>
    </source>
</evidence>
<dbReference type="InterPro" id="IPR013078">
    <property type="entry name" value="His_Pase_superF_clade-1"/>
</dbReference>
<accession>A0A7W8ZPM5</accession>
<protein>
    <submittedName>
        <fullName evidence="1">Alpha-ribazole phosphatase</fullName>
        <ecNumber evidence="1">3.1.3.73</ecNumber>
    </submittedName>
</protein>
<dbReference type="GO" id="GO:0043755">
    <property type="term" value="F:alpha-ribazole phosphatase activity"/>
    <property type="evidence" value="ECO:0007669"/>
    <property type="project" value="UniProtKB-EC"/>
</dbReference>
<dbReference type="RefSeq" id="WP_183883746.1">
    <property type="nucleotide sequence ID" value="NZ_JACHCE010000006.1"/>
</dbReference>
<dbReference type="Gene3D" id="3.40.50.1240">
    <property type="entry name" value="Phosphoglycerate mutase-like"/>
    <property type="match status" value="1"/>
</dbReference>
<gene>
    <name evidence="1" type="ORF">HDE68_003816</name>
</gene>
<dbReference type="CDD" id="cd07067">
    <property type="entry name" value="HP_PGM_like"/>
    <property type="match status" value="1"/>
</dbReference>